<dbReference type="EMBL" id="CP065202">
    <property type="protein sequence ID" value="QPL33665.1"/>
    <property type="molecule type" value="Genomic_DNA"/>
</dbReference>
<evidence type="ECO:0000313" key="1">
    <source>
        <dbReference type="EMBL" id="QPL33665.1"/>
    </source>
</evidence>
<dbReference type="Pfam" id="PF10800">
    <property type="entry name" value="DUF2528"/>
    <property type="match status" value="1"/>
</dbReference>
<gene>
    <name evidence="1" type="ORF">I5R27_02150</name>
</gene>
<accession>A0A9Q6VPZ8</accession>
<protein>
    <submittedName>
        <fullName evidence="1">DUF2528 family protein</fullName>
    </submittedName>
</protein>
<dbReference type="AlphaFoldDB" id="A0A9Q6VPZ8"/>
<sequence length="134" mass="14937">MVKEVWKDYEVTLEVNHARLTPEVATMLNNFWSDSKSRLNTENGDPVRAAIRLFGQSMIYMMLSEGGSTFSVDTGKRSYLDNPGPIWTKDLHDEEGWGGSIEGDPYGWCGIRVIAADVEAPGFYDVELAEVTNA</sequence>
<organism evidence="1 2">
    <name type="scientific">Pseudomonas fragi</name>
    <dbReference type="NCBI Taxonomy" id="296"/>
    <lineage>
        <taxon>Bacteria</taxon>
        <taxon>Pseudomonadati</taxon>
        <taxon>Pseudomonadota</taxon>
        <taxon>Gammaproteobacteria</taxon>
        <taxon>Pseudomonadales</taxon>
        <taxon>Pseudomonadaceae</taxon>
        <taxon>Pseudomonas</taxon>
    </lineage>
</organism>
<proteinExistence type="predicted"/>
<dbReference type="Proteomes" id="UP000594467">
    <property type="component" value="Chromosome"/>
</dbReference>
<dbReference type="InterPro" id="IPR024252">
    <property type="entry name" value="DUF2528"/>
</dbReference>
<name>A0A9Q6VPZ8_PSEFR</name>
<evidence type="ECO:0000313" key="2">
    <source>
        <dbReference type="Proteomes" id="UP000594467"/>
    </source>
</evidence>
<reference evidence="1 2" key="1">
    <citation type="submission" date="2020-11" db="EMBL/GenBank/DDBJ databases">
        <title>The Complete Genome of Pseudomonas fragi A13BB.</title>
        <authorList>
            <person name="Awolope O.K."/>
            <person name="O'Driscoll N.H."/>
            <person name="Di Salvo A."/>
            <person name="Lamb A.J."/>
        </authorList>
    </citation>
    <scope>NUCLEOTIDE SEQUENCE [LARGE SCALE GENOMIC DNA]</scope>
    <source>
        <strain evidence="1 2">A13BB</strain>
    </source>
</reference>